<feature type="domain" description="Synapsin ATP-binding" evidence="6">
    <location>
        <begin position="13"/>
        <end position="171"/>
    </location>
</feature>
<feature type="compositionally biased region" description="Low complexity" evidence="5">
    <location>
        <begin position="533"/>
        <end position="548"/>
    </location>
</feature>
<dbReference type="GO" id="GO:0007269">
    <property type="term" value="P:neurotransmitter secretion"/>
    <property type="evidence" value="ECO:0007669"/>
    <property type="project" value="InterPro"/>
</dbReference>
<dbReference type="GO" id="GO:0030672">
    <property type="term" value="C:synaptic vesicle membrane"/>
    <property type="evidence" value="ECO:0007669"/>
    <property type="project" value="TreeGrafter"/>
</dbReference>
<evidence type="ECO:0000256" key="5">
    <source>
        <dbReference type="SAM" id="MobiDB-lite"/>
    </source>
</evidence>
<evidence type="ECO:0000256" key="2">
    <source>
        <dbReference type="ARBA" id="ARBA00022553"/>
    </source>
</evidence>
<feature type="region of interest" description="Disordered" evidence="5">
    <location>
        <begin position="321"/>
        <end position="381"/>
    </location>
</feature>
<evidence type="ECO:0000313" key="8">
    <source>
        <dbReference type="Proteomes" id="UP001107558"/>
    </source>
</evidence>
<dbReference type="SUPFAM" id="SSF56059">
    <property type="entry name" value="Glutathione synthetase ATP-binding domain-like"/>
    <property type="match status" value="1"/>
</dbReference>
<dbReference type="PRINTS" id="PR01368">
    <property type="entry name" value="SYNAPSIN"/>
</dbReference>
<sequence>MSISLFFLQCNWSKFPCVLKAGHCHGGKAIALMTIPGALQDAAGLLCGPVLNTQGSYCCIEPYIEAKYDILVQKIGSSYKAFMRKSMTGNWKTNQGSAMLEQLPITEKYKNWIDEVAELFGGMEICAITVVVGKDNKEYILKASDCTFSLIGDTQEEDRRTIADIVSARMQNVCRPPLPKSQSRPAVNSRGGSPTEETPPISAGPRSSITGSFPQQGPPPPIPERQTPGVGSIARHGSLSGSTNVDSSESSAPSLASTGRRDSQASQSSQSGSKAASNQPRPSQQSSVVDEAEDTMKNLRKTFAGIFGDIIDSINDTIVTQPTKSSTSSSTSANDKILNGTISSGNIVKPSLPPQPNASSSFDRSSIASSYTPSSSTFAPQQTDANITATFESYRPPIPNLTHERINPFDKNKPVTTTTAYSPYSATTTATEKTLDDMTKDRFSKQQPVTKDSSIISSVFKPDVTNVSGFDYSYKPTSIPSVATLPDYSSVDKAGDTKPKARPEFERKLSDADIIFGEIKKAATDSYKQGYARNRSNSSFTSTSTDSDYIYGTRDMRRENSLQKSLSVSSDKDGDFSHDPTVLAFRSGVSNDAFSDYDSPNKPTSTVKKPWSNIDDEYDLK</sequence>
<feature type="compositionally biased region" description="Low complexity" evidence="5">
    <location>
        <begin position="264"/>
        <end position="277"/>
    </location>
</feature>
<feature type="region of interest" description="Disordered" evidence="5">
    <location>
        <begin position="396"/>
        <end position="420"/>
    </location>
</feature>
<comment type="subcellular location">
    <subcellularLocation>
        <location evidence="4">Synapse</location>
    </subcellularLocation>
</comment>
<comment type="similarity">
    <text evidence="1">Belongs to the synapsin family.</text>
</comment>
<comment type="caution">
    <text evidence="7">The sequence shown here is derived from an EMBL/GenBank/DDBJ whole genome shotgun (WGS) entry which is preliminary data.</text>
</comment>
<dbReference type="FunFam" id="3.30.470.20:FF:000059">
    <property type="entry name" value="Synapsin-3"/>
    <property type="match status" value="1"/>
</dbReference>
<protein>
    <recommendedName>
        <fullName evidence="6">Synapsin ATP-binding domain-containing protein</fullName>
    </recommendedName>
</protein>
<dbReference type="PANTHER" id="PTHR10841:SF17">
    <property type="entry name" value="SYNAPSIN"/>
    <property type="match status" value="1"/>
</dbReference>
<keyword evidence="2" id="KW-0597">Phosphoprotein</keyword>
<feature type="region of interest" description="Disordered" evidence="5">
    <location>
        <begin position="173"/>
        <end position="293"/>
    </location>
</feature>
<dbReference type="InterPro" id="IPR020898">
    <property type="entry name" value="Synapsin_ATP-bd_dom"/>
</dbReference>
<evidence type="ECO:0000313" key="7">
    <source>
        <dbReference type="EMBL" id="KAG5672643.1"/>
    </source>
</evidence>
<dbReference type="Proteomes" id="UP001107558">
    <property type="component" value="Chromosome 3"/>
</dbReference>
<dbReference type="InterPro" id="IPR001359">
    <property type="entry name" value="Synapsin"/>
</dbReference>
<feature type="compositionally biased region" description="Basic and acidic residues" evidence="5">
    <location>
        <begin position="402"/>
        <end position="413"/>
    </location>
</feature>
<accession>A0A9J6BT35</accession>
<keyword evidence="8" id="KW-1185">Reference proteome</keyword>
<evidence type="ECO:0000259" key="6">
    <source>
        <dbReference type="Pfam" id="PF02750"/>
    </source>
</evidence>
<keyword evidence="3" id="KW-0770">Synapse</keyword>
<dbReference type="Pfam" id="PF02750">
    <property type="entry name" value="Synapsin_C"/>
    <property type="match status" value="1"/>
</dbReference>
<feature type="compositionally biased region" description="Polar residues" evidence="5">
    <location>
        <begin position="180"/>
        <end position="196"/>
    </location>
</feature>
<feature type="compositionally biased region" description="Low complexity" evidence="5">
    <location>
        <begin position="359"/>
        <end position="376"/>
    </location>
</feature>
<dbReference type="EMBL" id="JADBJN010000003">
    <property type="protein sequence ID" value="KAG5672643.1"/>
    <property type="molecule type" value="Genomic_DNA"/>
</dbReference>
<dbReference type="AlphaFoldDB" id="A0A9J6BT35"/>
<proteinExistence type="inferred from homology"/>
<evidence type="ECO:0000256" key="1">
    <source>
        <dbReference type="ARBA" id="ARBA00008243"/>
    </source>
</evidence>
<dbReference type="OrthoDB" id="10249572at2759"/>
<dbReference type="Gene3D" id="3.30.470.20">
    <property type="entry name" value="ATP-grasp fold, B domain"/>
    <property type="match status" value="1"/>
</dbReference>
<feature type="region of interest" description="Disordered" evidence="5">
    <location>
        <begin position="527"/>
        <end position="621"/>
    </location>
</feature>
<organism evidence="7 8">
    <name type="scientific">Polypedilum vanderplanki</name>
    <name type="common">Sleeping chironomid midge</name>
    <dbReference type="NCBI Taxonomy" id="319348"/>
    <lineage>
        <taxon>Eukaryota</taxon>
        <taxon>Metazoa</taxon>
        <taxon>Ecdysozoa</taxon>
        <taxon>Arthropoda</taxon>
        <taxon>Hexapoda</taxon>
        <taxon>Insecta</taxon>
        <taxon>Pterygota</taxon>
        <taxon>Neoptera</taxon>
        <taxon>Endopterygota</taxon>
        <taxon>Diptera</taxon>
        <taxon>Nematocera</taxon>
        <taxon>Chironomoidea</taxon>
        <taxon>Chironomidae</taxon>
        <taxon>Chironominae</taxon>
        <taxon>Polypedilum</taxon>
        <taxon>Polypedilum</taxon>
    </lineage>
</organism>
<gene>
    <name evidence="7" type="ORF">PVAND_002756</name>
</gene>
<evidence type="ECO:0000256" key="4">
    <source>
        <dbReference type="ARBA" id="ARBA00034103"/>
    </source>
</evidence>
<feature type="compositionally biased region" description="Polar residues" evidence="5">
    <location>
        <begin position="278"/>
        <end position="288"/>
    </location>
</feature>
<evidence type="ECO:0000256" key="3">
    <source>
        <dbReference type="ARBA" id="ARBA00023018"/>
    </source>
</evidence>
<feature type="compositionally biased region" description="Low complexity" evidence="5">
    <location>
        <begin position="247"/>
        <end position="257"/>
    </location>
</feature>
<name>A0A9J6BT35_POLVA</name>
<reference evidence="7" key="1">
    <citation type="submission" date="2021-03" db="EMBL/GenBank/DDBJ databases">
        <title>Chromosome level genome of the anhydrobiotic midge Polypedilum vanderplanki.</title>
        <authorList>
            <person name="Yoshida Y."/>
            <person name="Kikawada T."/>
            <person name="Gusev O."/>
        </authorList>
    </citation>
    <scope>NUCLEOTIDE SEQUENCE</scope>
    <source>
        <strain evidence="7">NIAS01</strain>
        <tissue evidence="7">Whole body or cell culture</tissue>
    </source>
</reference>
<dbReference type="PANTHER" id="PTHR10841">
    <property type="entry name" value="SYNAPSIN"/>
    <property type="match status" value="1"/>
</dbReference>